<dbReference type="Proteomes" id="UP000663848">
    <property type="component" value="Unassembled WGS sequence"/>
</dbReference>
<evidence type="ECO:0000313" key="5">
    <source>
        <dbReference type="EMBL" id="CAF4550800.1"/>
    </source>
</evidence>
<evidence type="ECO:0000313" key="6">
    <source>
        <dbReference type="EMBL" id="CAF4657774.1"/>
    </source>
</evidence>
<dbReference type="Proteomes" id="UP000663851">
    <property type="component" value="Unassembled WGS sequence"/>
</dbReference>
<evidence type="ECO:0000313" key="7">
    <source>
        <dbReference type="Proteomes" id="UP000663862"/>
    </source>
</evidence>
<evidence type="ECO:0000313" key="4">
    <source>
        <dbReference type="EMBL" id="CAF4349462.1"/>
    </source>
</evidence>
<dbReference type="EMBL" id="CAJOBR010002113">
    <property type="protein sequence ID" value="CAF4657774.1"/>
    <property type="molecule type" value="Genomic_DNA"/>
</dbReference>
<dbReference type="InterPro" id="IPR014756">
    <property type="entry name" value="Ig_E-set"/>
</dbReference>
<proteinExistence type="inferred from homology"/>
<dbReference type="EMBL" id="CAJOBO010000576">
    <property type="protein sequence ID" value="CAF4250904.1"/>
    <property type="molecule type" value="Genomic_DNA"/>
</dbReference>
<dbReference type="EMBL" id="CAJOBP010002340">
    <property type="protein sequence ID" value="CAF4349462.1"/>
    <property type="molecule type" value="Genomic_DNA"/>
</dbReference>
<evidence type="ECO:0000259" key="2">
    <source>
        <dbReference type="Pfam" id="PF00339"/>
    </source>
</evidence>
<comment type="similarity">
    <text evidence="1">Belongs to the arrestin family.</text>
</comment>
<sequence>MIEIHCENCRKVVKWDIHCRFDDEGKTQYLTGDVISGTIEILNNGHPELKLKSIDATLVGELVYTTVENRSNRSTSSKHTLVVFERWLIPRPVTNPGEIILPLGNHTWPFSIRLDHSLPPSIEKVNSSHPSI</sequence>
<dbReference type="Proteomes" id="UP000663873">
    <property type="component" value="Unassembled WGS sequence"/>
</dbReference>
<dbReference type="InterPro" id="IPR014752">
    <property type="entry name" value="Arrestin-like_C"/>
</dbReference>
<name>A0A820Z130_9BILA</name>
<gene>
    <name evidence="3" type="ORF">HFQ381_LOCUS10448</name>
    <name evidence="6" type="ORF">QYT958_LOCUS15297</name>
    <name evidence="5" type="ORF">TSG867_LOCUS24640</name>
    <name evidence="4" type="ORF">UJA718_LOCUS15695</name>
</gene>
<dbReference type="Pfam" id="PF00339">
    <property type="entry name" value="Arrestin_N"/>
    <property type="match status" value="1"/>
</dbReference>
<protein>
    <recommendedName>
        <fullName evidence="2">Arrestin-like N-terminal domain-containing protein</fullName>
    </recommendedName>
</protein>
<evidence type="ECO:0000313" key="8">
    <source>
        <dbReference type="Proteomes" id="UP000663873"/>
    </source>
</evidence>
<feature type="domain" description="Arrestin-like N-terminal" evidence="2">
    <location>
        <begin position="20"/>
        <end position="123"/>
    </location>
</feature>
<keyword evidence="8" id="KW-1185">Reference proteome</keyword>
<organism evidence="5 7">
    <name type="scientific">Rotaria socialis</name>
    <dbReference type="NCBI Taxonomy" id="392032"/>
    <lineage>
        <taxon>Eukaryota</taxon>
        <taxon>Metazoa</taxon>
        <taxon>Spiralia</taxon>
        <taxon>Gnathifera</taxon>
        <taxon>Rotifera</taxon>
        <taxon>Eurotatoria</taxon>
        <taxon>Bdelloidea</taxon>
        <taxon>Philodinida</taxon>
        <taxon>Philodinidae</taxon>
        <taxon>Rotaria</taxon>
    </lineage>
</organism>
<dbReference type="SUPFAM" id="SSF81296">
    <property type="entry name" value="E set domains"/>
    <property type="match status" value="1"/>
</dbReference>
<reference evidence="5" key="1">
    <citation type="submission" date="2021-02" db="EMBL/GenBank/DDBJ databases">
        <authorList>
            <person name="Nowell W R."/>
        </authorList>
    </citation>
    <scope>NUCLEOTIDE SEQUENCE</scope>
</reference>
<dbReference type="Gene3D" id="2.60.40.640">
    <property type="match status" value="1"/>
</dbReference>
<comment type="caution">
    <text evidence="5">The sequence shown here is derived from an EMBL/GenBank/DDBJ whole genome shotgun (WGS) entry which is preliminary data.</text>
</comment>
<dbReference type="EMBL" id="CAJOBQ010002284">
    <property type="protein sequence ID" value="CAF4550800.1"/>
    <property type="molecule type" value="Genomic_DNA"/>
</dbReference>
<dbReference type="InterPro" id="IPR011021">
    <property type="entry name" value="Arrestin-like_N"/>
</dbReference>
<accession>A0A820Z130</accession>
<dbReference type="AlphaFoldDB" id="A0A820Z130"/>
<evidence type="ECO:0000256" key="1">
    <source>
        <dbReference type="ARBA" id="ARBA00005298"/>
    </source>
</evidence>
<evidence type="ECO:0000313" key="3">
    <source>
        <dbReference type="EMBL" id="CAF4250904.1"/>
    </source>
</evidence>
<dbReference type="Proteomes" id="UP000663862">
    <property type="component" value="Unassembled WGS sequence"/>
</dbReference>